<feature type="coiled-coil region" evidence="1">
    <location>
        <begin position="377"/>
        <end position="439"/>
    </location>
</feature>
<keyword evidence="1" id="KW-0175">Coiled coil</keyword>
<feature type="compositionally biased region" description="Basic and acidic residues" evidence="2">
    <location>
        <begin position="155"/>
        <end position="166"/>
    </location>
</feature>
<gene>
    <name evidence="3" type="ORF">ACJMK2_034419</name>
</gene>
<dbReference type="InterPro" id="IPR037386">
    <property type="entry name" value="CCDC40"/>
</dbReference>
<feature type="compositionally biased region" description="Polar residues" evidence="2">
    <location>
        <begin position="83"/>
        <end position="95"/>
    </location>
</feature>
<proteinExistence type="predicted"/>
<feature type="compositionally biased region" description="Gly residues" evidence="2">
    <location>
        <begin position="216"/>
        <end position="225"/>
    </location>
</feature>
<protein>
    <recommendedName>
        <fullName evidence="5">Coiled-coil domain-containing protein 40</fullName>
    </recommendedName>
</protein>
<feature type="coiled-coil region" evidence="1">
    <location>
        <begin position="314"/>
        <end position="341"/>
    </location>
</feature>
<sequence length="1113" mass="126757">MADQEDRPSSVQEEEEEEDTGSRPQSRPVSAKSGSKAGSRPTSTRPGSKQETHEDLTIDGKPTSPAGSARGSVKGEGSRPASAKSSRPGTAQGSKPGSAIGSRPGSVKVSRPGSGVKSPKHAMFEEPGSPDAERPESRKSLGSRPHSAARAGSAGHRDDDGFPEHEEEKEEGEGEGAEEPFGALSIMPTISDLVVTQQPGIPSGGGGGDDGDGDGGEGGGDSDGGSGDEEEGEMSDEEGSETETGDMVVLDPDHPLMKRFQTALKAHLTKQDEKFSLELREMEEGVKNRKKEREDLGVELYGIQQELARYQMNLEKHHDDYAEIQQIYQQEEQQLADVRSMYKESQYTTNQEKKKTSELQAEVENLALRLFYMQNAKEDVRSDIAIMKRAAEKAEAEVARAETEKQRQDLFVDRLVERVDKLKEEIAMFEAQITAQMEETKAAKEALMEAHMEIEAISLEKKQLYQQWNSSLIGMRRRDEAHSAMMEALSQQQQKVLSLETEIEGYKKSIQKEQEQNEKLTLILNKAERDIETIKKQLAQCQSKHDAQKAEYATYTRMLHETEQALNRAMTDKTLRMNELNALRKQIEREYLEKVQLEDDIMEKIRSQLTMDKAAHYTKKLTGKKRDLTKKLETQMAEVENQISRDTLDISNVRARIERLEKIVDQLNDEIAARNEIISKSENEIVKRNAIIERKQNVIDQFNKKLEYMISKAGGVELGPLEIQINSLQKSIDAQLQEIGELQQLWLRQQSELVRLSKEKEEQSKDVQSLKKQLTILLQKKARTEGDIDGERRETYDIERTIRNMQNDMIKLNTLLYKERGTEVGLQQDNILKENEFVIRLKDAELESIEMQEKLDSLREEKERLLNSLVEAERQIMLWEKKTQLARETRAAVDSEVGQGEVKAMKAEIHRMQVRYAQLMKQQEKMIQEMEKAVTRRDTIVTRGDAQQKINKKVLTKGTFERQMAETRKKIKQTIQEANGCDAEIQELRQHQQELSQQLEQRQINVQHLQSSSDTLDGDIDRLVEIKQKNLTDLSYKQQKMKYFQQVREGKYVRLCKSSASLENEYQKQVDRMQALSTIVDRLNQEFSHAQPALRRATLLLSTRALPNDEEQI</sequence>
<dbReference type="PANTHER" id="PTHR16275:SF8">
    <property type="entry name" value="COILED-COIL DOMAIN-CONTAINING PROTEIN 40"/>
    <property type="match status" value="1"/>
</dbReference>
<feature type="coiled-coil region" evidence="1">
    <location>
        <begin position="971"/>
        <end position="1005"/>
    </location>
</feature>
<feature type="coiled-coil region" evidence="1">
    <location>
        <begin position="725"/>
        <end position="787"/>
    </location>
</feature>
<comment type="caution">
    <text evidence="3">The sequence shown here is derived from an EMBL/GenBank/DDBJ whole genome shotgun (WGS) entry which is preliminary data.</text>
</comment>
<reference evidence="3 4" key="1">
    <citation type="submission" date="2024-11" db="EMBL/GenBank/DDBJ databases">
        <title>Chromosome-level genome assembly of the freshwater bivalve Anodonta woodiana.</title>
        <authorList>
            <person name="Chen X."/>
        </authorList>
    </citation>
    <scope>NUCLEOTIDE SEQUENCE [LARGE SCALE GENOMIC DNA]</scope>
    <source>
        <strain evidence="3">MN2024</strain>
        <tissue evidence="3">Gills</tissue>
    </source>
</reference>
<dbReference type="Proteomes" id="UP001634394">
    <property type="component" value="Unassembled WGS sequence"/>
</dbReference>
<evidence type="ECO:0000313" key="3">
    <source>
        <dbReference type="EMBL" id="KAL3876588.1"/>
    </source>
</evidence>
<evidence type="ECO:0000256" key="1">
    <source>
        <dbReference type="SAM" id="Coils"/>
    </source>
</evidence>
<evidence type="ECO:0000256" key="2">
    <source>
        <dbReference type="SAM" id="MobiDB-lite"/>
    </source>
</evidence>
<dbReference type="EMBL" id="JBJQND010000005">
    <property type="protein sequence ID" value="KAL3876588.1"/>
    <property type="molecule type" value="Genomic_DNA"/>
</dbReference>
<accession>A0ABD3WTN0</accession>
<feature type="compositionally biased region" description="Acidic residues" evidence="2">
    <location>
        <begin position="167"/>
        <end position="178"/>
    </location>
</feature>
<feature type="compositionally biased region" description="Basic and acidic residues" evidence="2">
    <location>
        <begin position="48"/>
        <end position="58"/>
    </location>
</feature>
<name>A0ABD3WTN0_SINWO</name>
<feature type="coiled-coil region" evidence="1">
    <location>
        <begin position="625"/>
        <end position="684"/>
    </location>
</feature>
<dbReference type="Pfam" id="PF08647">
    <property type="entry name" value="BRE1"/>
    <property type="match status" value="1"/>
</dbReference>
<organism evidence="3 4">
    <name type="scientific">Sinanodonta woodiana</name>
    <name type="common">Chinese pond mussel</name>
    <name type="synonym">Anodonta woodiana</name>
    <dbReference type="NCBI Taxonomy" id="1069815"/>
    <lineage>
        <taxon>Eukaryota</taxon>
        <taxon>Metazoa</taxon>
        <taxon>Spiralia</taxon>
        <taxon>Lophotrochozoa</taxon>
        <taxon>Mollusca</taxon>
        <taxon>Bivalvia</taxon>
        <taxon>Autobranchia</taxon>
        <taxon>Heteroconchia</taxon>
        <taxon>Palaeoheterodonta</taxon>
        <taxon>Unionida</taxon>
        <taxon>Unionoidea</taxon>
        <taxon>Unionidae</taxon>
        <taxon>Unioninae</taxon>
        <taxon>Sinanodonta</taxon>
    </lineage>
</organism>
<evidence type="ECO:0000313" key="4">
    <source>
        <dbReference type="Proteomes" id="UP001634394"/>
    </source>
</evidence>
<feature type="compositionally biased region" description="Acidic residues" evidence="2">
    <location>
        <begin position="226"/>
        <end position="244"/>
    </location>
</feature>
<evidence type="ECO:0008006" key="5">
    <source>
        <dbReference type="Google" id="ProtNLM"/>
    </source>
</evidence>
<dbReference type="PANTHER" id="PTHR16275">
    <property type="entry name" value="COILED-COIL DOMAIN-CONTAINING PROTEIN 40"/>
    <property type="match status" value="1"/>
</dbReference>
<keyword evidence="4" id="KW-1185">Reference proteome</keyword>
<feature type="coiled-coil region" evidence="1">
    <location>
        <begin position="841"/>
        <end position="936"/>
    </location>
</feature>
<dbReference type="AlphaFoldDB" id="A0ABD3WTN0"/>
<feature type="region of interest" description="Disordered" evidence="2">
    <location>
        <begin position="1"/>
        <end position="249"/>
    </location>
</feature>
<feature type="coiled-coil region" evidence="1">
    <location>
        <begin position="489"/>
        <end position="600"/>
    </location>
</feature>